<sequence length="453" mass="47780">MKQTFPSKYAGNLHLPGSGVAEVIVVAVYGTPAVIVIWLYLYLQGRRSGRALEVYRESMESGLVEPASLHPTIDYSRCLGCATCVDACPEKDVLGVIDNQVRLISPASCIGHGACRTACPTNAIDLVFGTATRGVDIPHVGADFQTNVPGIYIAGELGGMGLIRNAIEQGRQAVAAIRDSGRVNRPGLLDVVIVGAGPAGISAALAAREAGLSYLVLEQDSIGGTISHYPRGKVVMTAPAQLPLLGEFQFRETSKEHLMEFWTGVVAKAELAVRTGTRVSAVDPIDGGFAVEAAERHAASNVLLAIGRRGTPRTLGVPGEALGKVVYRLVDPQQYRGTRVLVVGGGDSALEAAISLAEEPGTEVVLSYRGTAFNRVKSKNRQRLAAAVDAGQLDLRLQSTVREITPDAVYLNQDGAELQLPNDHIIVCAGGILPNAFLESIGVTVETHYGTAV</sequence>
<evidence type="ECO:0000256" key="6">
    <source>
        <dbReference type="SAM" id="Phobius"/>
    </source>
</evidence>
<keyword evidence="2" id="KW-0479">Metal-binding</keyword>
<evidence type="ECO:0000313" key="9">
    <source>
        <dbReference type="Proteomes" id="UP000298050"/>
    </source>
</evidence>
<feature type="domain" description="4Fe-4S ferredoxin-type" evidence="7">
    <location>
        <begin position="100"/>
        <end position="129"/>
    </location>
</feature>
<keyword evidence="5" id="KW-0411">Iron-sulfur</keyword>
<dbReference type="GO" id="GO:0051536">
    <property type="term" value="F:iron-sulfur cluster binding"/>
    <property type="evidence" value="ECO:0007669"/>
    <property type="project" value="UniProtKB-KW"/>
</dbReference>
<feature type="transmembrane region" description="Helical" evidence="6">
    <location>
        <begin position="20"/>
        <end position="43"/>
    </location>
</feature>
<dbReference type="SUPFAM" id="SSF54862">
    <property type="entry name" value="4Fe-4S ferredoxins"/>
    <property type="match status" value="1"/>
</dbReference>
<dbReference type="InterPro" id="IPR017900">
    <property type="entry name" value="4Fe4S_Fe_S_CS"/>
</dbReference>
<accession>A0A4Z0M5U4</accession>
<dbReference type="InterPro" id="IPR017896">
    <property type="entry name" value="4Fe4S_Fe-S-bd"/>
</dbReference>
<reference evidence="8 9" key="1">
    <citation type="submission" date="2019-04" db="EMBL/GenBank/DDBJ databases">
        <title>Taxonomy of novel Haliea sp. from mangrove soil of West Coast of India.</title>
        <authorList>
            <person name="Verma A."/>
            <person name="Kumar P."/>
            <person name="Krishnamurthi S."/>
        </authorList>
    </citation>
    <scope>NUCLEOTIDE SEQUENCE [LARGE SCALE GENOMIC DNA]</scope>
    <source>
        <strain evidence="8 9">SAOS-164</strain>
    </source>
</reference>
<gene>
    <name evidence="8" type="ORF">E4634_05990</name>
</gene>
<keyword evidence="9" id="KW-1185">Reference proteome</keyword>
<keyword evidence="1" id="KW-0285">Flavoprotein</keyword>
<keyword evidence="3" id="KW-0560">Oxidoreductase</keyword>
<keyword evidence="6" id="KW-1133">Transmembrane helix</keyword>
<evidence type="ECO:0000259" key="7">
    <source>
        <dbReference type="PROSITE" id="PS51379"/>
    </source>
</evidence>
<organism evidence="8 9">
    <name type="scientific">Mangrovimicrobium sediminis</name>
    <dbReference type="NCBI Taxonomy" id="2562682"/>
    <lineage>
        <taxon>Bacteria</taxon>
        <taxon>Pseudomonadati</taxon>
        <taxon>Pseudomonadota</taxon>
        <taxon>Gammaproteobacteria</taxon>
        <taxon>Cellvibrionales</taxon>
        <taxon>Halieaceae</taxon>
        <taxon>Mangrovimicrobium</taxon>
    </lineage>
</organism>
<proteinExistence type="predicted"/>
<comment type="caution">
    <text evidence="8">The sequence shown here is derived from an EMBL/GenBank/DDBJ whole genome shotgun (WGS) entry which is preliminary data.</text>
</comment>
<evidence type="ECO:0000256" key="3">
    <source>
        <dbReference type="ARBA" id="ARBA00023002"/>
    </source>
</evidence>
<evidence type="ECO:0000256" key="5">
    <source>
        <dbReference type="ARBA" id="ARBA00023014"/>
    </source>
</evidence>
<dbReference type="AlphaFoldDB" id="A0A4Z0M5U4"/>
<dbReference type="EMBL" id="SRLE01000005">
    <property type="protein sequence ID" value="TGD74748.1"/>
    <property type="molecule type" value="Genomic_DNA"/>
</dbReference>
<dbReference type="PRINTS" id="PR00469">
    <property type="entry name" value="PNDRDTASEII"/>
</dbReference>
<dbReference type="OrthoDB" id="9803192at2"/>
<evidence type="ECO:0000313" key="8">
    <source>
        <dbReference type="EMBL" id="TGD74748.1"/>
    </source>
</evidence>
<dbReference type="GO" id="GO:0016491">
    <property type="term" value="F:oxidoreductase activity"/>
    <property type="evidence" value="ECO:0007669"/>
    <property type="project" value="UniProtKB-KW"/>
</dbReference>
<dbReference type="Proteomes" id="UP000298050">
    <property type="component" value="Unassembled WGS sequence"/>
</dbReference>
<dbReference type="PANTHER" id="PTHR48105">
    <property type="entry name" value="THIOREDOXIN REDUCTASE 1-RELATED-RELATED"/>
    <property type="match status" value="1"/>
</dbReference>
<evidence type="ECO:0000256" key="2">
    <source>
        <dbReference type="ARBA" id="ARBA00022723"/>
    </source>
</evidence>
<evidence type="ECO:0000256" key="4">
    <source>
        <dbReference type="ARBA" id="ARBA00023004"/>
    </source>
</evidence>
<keyword evidence="6" id="KW-0472">Membrane</keyword>
<evidence type="ECO:0000256" key="1">
    <source>
        <dbReference type="ARBA" id="ARBA00022630"/>
    </source>
</evidence>
<dbReference type="SUPFAM" id="SSF51905">
    <property type="entry name" value="FAD/NAD(P)-binding domain"/>
    <property type="match status" value="2"/>
</dbReference>
<dbReference type="Gene3D" id="3.30.70.20">
    <property type="match status" value="1"/>
</dbReference>
<dbReference type="Pfam" id="PF13738">
    <property type="entry name" value="Pyr_redox_3"/>
    <property type="match status" value="1"/>
</dbReference>
<feature type="domain" description="4Fe-4S ferredoxin-type" evidence="7">
    <location>
        <begin position="69"/>
        <end position="99"/>
    </location>
</feature>
<dbReference type="PROSITE" id="PS51379">
    <property type="entry name" value="4FE4S_FER_2"/>
    <property type="match status" value="2"/>
</dbReference>
<dbReference type="GO" id="GO:0046872">
    <property type="term" value="F:metal ion binding"/>
    <property type="evidence" value="ECO:0007669"/>
    <property type="project" value="UniProtKB-KW"/>
</dbReference>
<dbReference type="InterPro" id="IPR050097">
    <property type="entry name" value="Ferredoxin-NADP_redctase_2"/>
</dbReference>
<protein>
    <submittedName>
        <fullName evidence="8">FAD-binding protein</fullName>
    </submittedName>
</protein>
<dbReference type="Pfam" id="PF13237">
    <property type="entry name" value="Fer4_10"/>
    <property type="match status" value="1"/>
</dbReference>
<keyword evidence="4" id="KW-0408">Iron</keyword>
<dbReference type="Gene3D" id="3.50.50.60">
    <property type="entry name" value="FAD/NAD(P)-binding domain"/>
    <property type="match status" value="2"/>
</dbReference>
<dbReference type="PROSITE" id="PS00198">
    <property type="entry name" value="4FE4S_FER_1"/>
    <property type="match status" value="1"/>
</dbReference>
<name>A0A4Z0M5U4_9GAMM</name>
<dbReference type="PRINTS" id="PR00368">
    <property type="entry name" value="FADPNR"/>
</dbReference>
<dbReference type="InterPro" id="IPR036188">
    <property type="entry name" value="FAD/NAD-bd_sf"/>
</dbReference>
<keyword evidence="6" id="KW-0812">Transmembrane</keyword>